<dbReference type="InterPro" id="IPR027417">
    <property type="entry name" value="P-loop_NTPase"/>
</dbReference>
<dbReference type="NCBIfam" id="TIGR01630">
    <property type="entry name" value="psiM2_ORF9"/>
    <property type="match status" value="1"/>
</dbReference>
<sequence>MSLAYVLWCLLYRKEAFILIISATSEQAKQLLQDLTRELRGNTRLIQDFPEICIPLIQGRQAKPSTNTPGSLSELSGGGAVKVRAHHLVLPNDTCVRVLGAGQGLRGMKHRQHRPSLIIADDLEELEPTLSDDQRRKAMDWFQKTLLKAGDPQTNVVVIGTILHYDSLLANLTRETPQRGKAGGWDGKVYRAVEKFSERHDLWDQWEAIRFGEDDFEDKSGPGASNAFFKANEEDMLTGTKVLWPEVESYERLMQIRADEGRTSFQSEKQNEPLDPEECLFKEENLRFWDTPAPGIISVTTPGNSNATSGGLTAGGEAELIRKLGSRAQFYGACDPSLGQRGRKGDYSAVITLVRDSSTKVMYVIGADIARRSPDQLVEHIARLSRTYTYRDFAMETNLHKGLLVDQIINRTRVGGRSLRVKKVENTQNKGVRISSLEPLIAQGQLRFSRRQQMLLEQLRHFPLGAHDDGPDALEMAVRIAQTSKSYTSVSQF</sequence>
<organism evidence="1 2">
    <name type="scientific">Algisphaera agarilytica</name>
    <dbReference type="NCBI Taxonomy" id="1385975"/>
    <lineage>
        <taxon>Bacteria</taxon>
        <taxon>Pseudomonadati</taxon>
        <taxon>Planctomycetota</taxon>
        <taxon>Phycisphaerae</taxon>
        <taxon>Phycisphaerales</taxon>
        <taxon>Phycisphaeraceae</taxon>
        <taxon>Algisphaera</taxon>
    </lineage>
</organism>
<dbReference type="EMBL" id="JACHGY010000001">
    <property type="protein sequence ID" value="MBB6429103.1"/>
    <property type="molecule type" value="Genomic_DNA"/>
</dbReference>
<dbReference type="AlphaFoldDB" id="A0A7X0H4T8"/>
<dbReference type="Gene3D" id="3.40.50.300">
    <property type="entry name" value="P-loop containing nucleotide triphosphate hydrolases"/>
    <property type="match status" value="1"/>
</dbReference>
<accession>A0A7X0H4T8</accession>
<dbReference type="RefSeq" id="WP_184676701.1">
    <property type="nucleotide sequence ID" value="NZ_JACHGY010000001.1"/>
</dbReference>
<keyword evidence="2" id="KW-1185">Reference proteome</keyword>
<dbReference type="Gene3D" id="3.30.420.240">
    <property type="match status" value="1"/>
</dbReference>
<comment type="caution">
    <text evidence="1">The sequence shown here is derived from an EMBL/GenBank/DDBJ whole genome shotgun (WGS) entry which is preliminary data.</text>
</comment>
<dbReference type="InterPro" id="IPR006517">
    <property type="entry name" value="Phage_terminase_lsu-like_C"/>
</dbReference>
<evidence type="ECO:0000313" key="2">
    <source>
        <dbReference type="Proteomes" id="UP000541810"/>
    </source>
</evidence>
<protein>
    <submittedName>
        <fullName evidence="1">Putative phage terminase large subunit-like protein</fullName>
    </submittedName>
</protein>
<name>A0A7X0H4T8_9BACT</name>
<dbReference type="Proteomes" id="UP000541810">
    <property type="component" value="Unassembled WGS sequence"/>
</dbReference>
<proteinExistence type="predicted"/>
<reference evidence="1 2" key="1">
    <citation type="submission" date="2020-08" db="EMBL/GenBank/DDBJ databases">
        <title>Genomic Encyclopedia of Type Strains, Phase IV (KMG-IV): sequencing the most valuable type-strain genomes for metagenomic binning, comparative biology and taxonomic classification.</title>
        <authorList>
            <person name="Goeker M."/>
        </authorList>
    </citation>
    <scope>NUCLEOTIDE SEQUENCE [LARGE SCALE GENOMIC DNA]</scope>
    <source>
        <strain evidence="1 2">DSM 103725</strain>
    </source>
</reference>
<evidence type="ECO:0000313" key="1">
    <source>
        <dbReference type="EMBL" id="MBB6429103.1"/>
    </source>
</evidence>
<gene>
    <name evidence="1" type="ORF">HNQ40_000909</name>
</gene>